<proteinExistence type="predicted"/>
<dbReference type="OrthoDB" id="8910728at2"/>
<dbReference type="InterPro" id="IPR011604">
    <property type="entry name" value="PDDEXK-like_dom_sf"/>
</dbReference>
<organism evidence="2 3">
    <name type="scientific">Acidovorax carolinensis</name>
    <dbReference type="NCBI Taxonomy" id="553814"/>
    <lineage>
        <taxon>Bacteria</taxon>
        <taxon>Pseudomonadati</taxon>
        <taxon>Pseudomonadota</taxon>
        <taxon>Betaproteobacteria</taxon>
        <taxon>Burkholderiales</taxon>
        <taxon>Comamonadaceae</taxon>
        <taxon>Acidovorax</taxon>
    </lineage>
</organism>
<keyword evidence="1" id="KW-0812">Transmembrane</keyword>
<keyword evidence="3" id="KW-1185">Reference proteome</keyword>
<sequence length="174" mass="20017">MSNLASYILFALALVLAGWTFMVWRGFTQNWLPPELAAGKVAQVERNLFINAPFPVVGRPDQVYRLPDGLHVPLENKNRDAHRVYETDIAQLSLQAWLLRLNGLETAPFGFVAINNRKTRERRAMRVELRDDAYCEQLVARYIDLTERRAKARKSRGRKCDTCGHRSECFSLNP</sequence>
<evidence type="ECO:0000313" key="3">
    <source>
        <dbReference type="Proteomes" id="UP000194440"/>
    </source>
</evidence>
<dbReference type="KEGG" id="acis:CBP35_21140"/>
<dbReference type="RefSeq" id="WP_009242135.1">
    <property type="nucleotide sequence ID" value="NZ_CP021365.1"/>
</dbReference>
<keyword evidence="1" id="KW-0472">Membrane</keyword>
<dbReference type="EMBL" id="CP021370">
    <property type="protein sequence ID" value="ART61579.1"/>
    <property type="molecule type" value="Genomic_DNA"/>
</dbReference>
<dbReference type="GeneID" id="61391634"/>
<evidence type="ECO:0000256" key="1">
    <source>
        <dbReference type="SAM" id="Phobius"/>
    </source>
</evidence>
<protein>
    <recommendedName>
        <fullName evidence="4">DUF83 domain-containing protein</fullName>
    </recommendedName>
</protein>
<reference evidence="2" key="1">
    <citation type="submission" date="2017-05" db="EMBL/GenBank/DDBJ databases">
        <title>Polyphasic characterization of four soil-derived phenanthrene-degrading Acidovorax strains and proposal of Acidovorax phenanthrenivorans sp. nov.</title>
        <authorList>
            <person name="Singleton D."/>
            <person name="Lee J."/>
            <person name="Dickey A.N."/>
            <person name="Stroud A."/>
            <person name="Scholl E.H."/>
            <person name="Wright F.A."/>
            <person name="Aitken M.D."/>
        </authorList>
    </citation>
    <scope>NUCLEOTIDE SEQUENCE</scope>
    <source>
        <strain evidence="2">P4</strain>
        <plasmid evidence="2">pACP4.4</plasmid>
    </source>
</reference>
<geneLocation type="plasmid" evidence="2 3">
    <name>pACP4.4</name>
</geneLocation>
<evidence type="ECO:0000313" key="2">
    <source>
        <dbReference type="EMBL" id="ART61579.1"/>
    </source>
</evidence>
<dbReference type="Gene3D" id="3.90.320.10">
    <property type="match status" value="1"/>
</dbReference>
<dbReference type="AlphaFoldDB" id="A0A240UKN1"/>
<dbReference type="KEGG" id="acip:CBP36_21700"/>
<feature type="transmembrane region" description="Helical" evidence="1">
    <location>
        <begin position="6"/>
        <end position="24"/>
    </location>
</feature>
<keyword evidence="2" id="KW-0614">Plasmid</keyword>
<evidence type="ECO:0008006" key="4">
    <source>
        <dbReference type="Google" id="ProtNLM"/>
    </source>
</evidence>
<keyword evidence="1" id="KW-1133">Transmembrane helix</keyword>
<name>A0A240UKN1_9BURK</name>
<dbReference type="Proteomes" id="UP000194440">
    <property type="component" value="Plasmid pACP4.4"/>
</dbReference>
<gene>
    <name evidence="2" type="ORF">CBP36_21700</name>
</gene>
<accession>A0A240UKN1</accession>